<evidence type="ECO:0000256" key="9">
    <source>
        <dbReference type="ARBA" id="ARBA00023303"/>
    </source>
</evidence>
<feature type="transmembrane region" description="Helical" evidence="10">
    <location>
        <begin position="79"/>
        <end position="98"/>
    </location>
</feature>
<feature type="transmembrane region" description="Helical" evidence="10">
    <location>
        <begin position="180"/>
        <end position="205"/>
    </location>
</feature>
<dbReference type="GO" id="GO:0034707">
    <property type="term" value="C:chloride channel complex"/>
    <property type="evidence" value="ECO:0007669"/>
    <property type="project" value="UniProtKB-KW"/>
</dbReference>
<comment type="caution">
    <text evidence="11">The sequence shown here is derived from an EMBL/GenBank/DDBJ whole genome shotgun (WGS) entry which is preliminary data.</text>
</comment>
<sequence length="459" mass="48967">MRNAPMQDGVLFVLKALSIVGMRPYEILRHPRIRSAQDKLLLNLPFWIAAGLTALISVFYTQVFKICEEWAIENAHSPWIYATAPLALLASFLIGHFFSKEALGSGIPQVIAAVEMSPTRHPYLEKLLSIKMVIVKIVGSCVCVLGGGVSGREGPTLQISTAVFYQLSRFWPKKLPQPQLPAMILAGGAGGLASAFNTPLGGIVFAIEELSKSHISLVRTAVFQAVIIAGLSAQLFLGNYLYLGDSSFGTFPAAVLYQTVIIAGLVGLTGAAFAEGLFRIATWRAQKSLSFKIIMTLACGLLLSLTIYLCGAHTVGAGKGVMVELLKNPTATADPLLPIARIFGNFFTYIGGVIGGVFAPALASGATMGQFLSQLFGFANVKLMIMVGMVAFLTGITRTPFTSFVLVLEMSDSHEIILYLMISSMVANVAARAVNNKGFYEMAAHGIISANPPPAAEKA</sequence>
<dbReference type="Proteomes" id="UP000075320">
    <property type="component" value="Unassembled WGS sequence"/>
</dbReference>
<dbReference type="Gene3D" id="1.10.3080.10">
    <property type="entry name" value="Clc chloride channel"/>
    <property type="match status" value="1"/>
</dbReference>
<dbReference type="EMBL" id="LUKE01000001">
    <property type="protein sequence ID" value="KYG65600.1"/>
    <property type="molecule type" value="Genomic_DNA"/>
</dbReference>
<evidence type="ECO:0000256" key="2">
    <source>
        <dbReference type="ARBA" id="ARBA00022448"/>
    </source>
</evidence>
<keyword evidence="12" id="KW-1185">Reference proteome</keyword>
<proteinExistence type="predicted"/>
<dbReference type="PRINTS" id="PR00762">
    <property type="entry name" value="CLCHANNEL"/>
</dbReference>
<dbReference type="AlphaFoldDB" id="A0A150WMG5"/>
<reference evidence="11 12" key="1">
    <citation type="submission" date="2016-03" db="EMBL/GenBank/DDBJ databases">
        <authorList>
            <person name="Ploux O."/>
        </authorList>
    </citation>
    <scope>NUCLEOTIDE SEQUENCE [LARGE SCALE GENOMIC DNA]</scope>
    <source>
        <strain evidence="11 12">R0</strain>
    </source>
</reference>
<dbReference type="CDD" id="cd01034">
    <property type="entry name" value="EriC_like"/>
    <property type="match status" value="1"/>
</dbReference>
<comment type="subcellular location">
    <subcellularLocation>
        <location evidence="1">Membrane</location>
        <topology evidence="1">Multi-pass membrane protein</topology>
    </subcellularLocation>
</comment>
<dbReference type="SUPFAM" id="SSF81340">
    <property type="entry name" value="Clc chloride channel"/>
    <property type="match status" value="1"/>
</dbReference>
<feature type="transmembrane region" description="Helical" evidence="10">
    <location>
        <begin position="255"/>
        <end position="281"/>
    </location>
</feature>
<feature type="transmembrane region" description="Helical" evidence="10">
    <location>
        <begin position="416"/>
        <end position="434"/>
    </location>
</feature>
<keyword evidence="7" id="KW-0869">Chloride channel</keyword>
<protein>
    <recommendedName>
        <fullName evidence="13">Chloride channel protein</fullName>
    </recommendedName>
</protein>
<evidence type="ECO:0000313" key="11">
    <source>
        <dbReference type="EMBL" id="KYG65600.1"/>
    </source>
</evidence>
<evidence type="ECO:0008006" key="13">
    <source>
        <dbReference type="Google" id="ProtNLM"/>
    </source>
</evidence>
<evidence type="ECO:0000256" key="3">
    <source>
        <dbReference type="ARBA" id="ARBA00022692"/>
    </source>
</evidence>
<feature type="transmembrane region" description="Helical" evidence="10">
    <location>
        <begin position="336"/>
        <end position="363"/>
    </location>
</feature>
<keyword evidence="6 10" id="KW-0472">Membrane</keyword>
<feature type="transmembrane region" description="Helical" evidence="10">
    <location>
        <begin position="128"/>
        <end position="149"/>
    </location>
</feature>
<evidence type="ECO:0000256" key="8">
    <source>
        <dbReference type="ARBA" id="ARBA00023214"/>
    </source>
</evidence>
<organism evidence="11 12">
    <name type="scientific">Bdellovibrio bacteriovorus</name>
    <dbReference type="NCBI Taxonomy" id="959"/>
    <lineage>
        <taxon>Bacteria</taxon>
        <taxon>Pseudomonadati</taxon>
        <taxon>Bdellovibrionota</taxon>
        <taxon>Bdellovibrionia</taxon>
        <taxon>Bdellovibrionales</taxon>
        <taxon>Pseudobdellovibrionaceae</taxon>
        <taxon>Bdellovibrio</taxon>
    </lineage>
</organism>
<evidence type="ECO:0000256" key="10">
    <source>
        <dbReference type="SAM" id="Phobius"/>
    </source>
</evidence>
<dbReference type="PANTHER" id="PTHR43427">
    <property type="entry name" value="CHLORIDE CHANNEL PROTEIN CLC-E"/>
    <property type="match status" value="1"/>
</dbReference>
<keyword evidence="8" id="KW-0868">Chloride</keyword>
<feature type="transmembrane region" description="Helical" evidence="10">
    <location>
        <begin position="375"/>
        <end position="396"/>
    </location>
</feature>
<feature type="transmembrane region" description="Helical" evidence="10">
    <location>
        <begin position="217"/>
        <end position="243"/>
    </location>
</feature>
<evidence type="ECO:0000256" key="1">
    <source>
        <dbReference type="ARBA" id="ARBA00004141"/>
    </source>
</evidence>
<dbReference type="InterPro" id="IPR050368">
    <property type="entry name" value="ClC-type_chloride_channel"/>
</dbReference>
<keyword evidence="9" id="KW-0407">Ion channel</keyword>
<keyword evidence="4 10" id="KW-1133">Transmembrane helix</keyword>
<keyword evidence="3 10" id="KW-0812">Transmembrane</keyword>
<dbReference type="GO" id="GO:0005254">
    <property type="term" value="F:chloride channel activity"/>
    <property type="evidence" value="ECO:0007669"/>
    <property type="project" value="UniProtKB-KW"/>
</dbReference>
<dbReference type="InterPro" id="IPR014743">
    <property type="entry name" value="Cl-channel_core"/>
</dbReference>
<keyword evidence="5" id="KW-0406">Ion transport</keyword>
<dbReference type="Pfam" id="PF00654">
    <property type="entry name" value="Voltage_CLC"/>
    <property type="match status" value="1"/>
</dbReference>
<evidence type="ECO:0000313" key="12">
    <source>
        <dbReference type="Proteomes" id="UP000075320"/>
    </source>
</evidence>
<evidence type="ECO:0000256" key="4">
    <source>
        <dbReference type="ARBA" id="ARBA00022989"/>
    </source>
</evidence>
<feature type="transmembrane region" description="Helical" evidence="10">
    <location>
        <begin position="40"/>
        <end position="59"/>
    </location>
</feature>
<gene>
    <name evidence="11" type="ORF">AZI86_00535</name>
</gene>
<evidence type="ECO:0000256" key="6">
    <source>
        <dbReference type="ARBA" id="ARBA00023136"/>
    </source>
</evidence>
<dbReference type="PANTHER" id="PTHR43427:SF6">
    <property type="entry name" value="CHLORIDE CHANNEL PROTEIN CLC-E"/>
    <property type="match status" value="1"/>
</dbReference>
<evidence type="ECO:0000256" key="7">
    <source>
        <dbReference type="ARBA" id="ARBA00023173"/>
    </source>
</evidence>
<name>A0A150WMG5_BDEBC</name>
<feature type="transmembrane region" description="Helical" evidence="10">
    <location>
        <begin position="293"/>
        <end position="316"/>
    </location>
</feature>
<dbReference type="InterPro" id="IPR001807">
    <property type="entry name" value="ClC"/>
</dbReference>
<keyword evidence="2" id="KW-0813">Transport</keyword>
<evidence type="ECO:0000256" key="5">
    <source>
        <dbReference type="ARBA" id="ARBA00023065"/>
    </source>
</evidence>
<accession>A0A150WMG5</accession>